<dbReference type="PANTHER" id="PTHR34297">
    <property type="entry name" value="HYPOTHETICAL CYTOSOLIC PROTEIN-RELATED"/>
    <property type="match status" value="1"/>
</dbReference>
<proteinExistence type="inferred from homology"/>
<evidence type="ECO:0000313" key="4">
    <source>
        <dbReference type="Proteomes" id="UP000251891"/>
    </source>
</evidence>
<evidence type="ECO:0000256" key="2">
    <source>
        <dbReference type="SAM" id="MobiDB-lite"/>
    </source>
</evidence>
<comment type="caution">
    <text evidence="3">The sequence shown here is derived from an EMBL/GenBank/DDBJ whole genome shotgun (WGS) entry which is preliminary data.</text>
</comment>
<feature type="region of interest" description="Disordered" evidence="2">
    <location>
        <begin position="1"/>
        <end position="29"/>
    </location>
</feature>
<dbReference type="OrthoDB" id="9808942at2"/>
<accession>A0A365H9K3</accession>
<keyword evidence="4" id="KW-1185">Reference proteome</keyword>
<dbReference type="InterPro" id="IPR005531">
    <property type="entry name" value="Asp23"/>
</dbReference>
<dbReference type="Pfam" id="PF03780">
    <property type="entry name" value="Asp23"/>
    <property type="match status" value="1"/>
</dbReference>
<comment type="similarity">
    <text evidence="1">Belongs to the asp23 family.</text>
</comment>
<gene>
    <name evidence="3" type="ORF">DPM19_08615</name>
</gene>
<reference evidence="3 4" key="1">
    <citation type="submission" date="2018-06" db="EMBL/GenBank/DDBJ databases">
        <title>Actinomadura craniellae sp. nov. isolated from marine sponge Craniella sp.</title>
        <authorList>
            <person name="Li L."/>
            <person name="Xu Q.H."/>
            <person name="Lin H.W."/>
            <person name="Lu Y.H."/>
        </authorList>
    </citation>
    <scope>NUCLEOTIDE SEQUENCE [LARGE SCALE GENOMIC DNA]</scope>
    <source>
        <strain evidence="3 4">LHW63021</strain>
    </source>
</reference>
<protein>
    <submittedName>
        <fullName evidence="3">Asp23/Gls24 family envelope stress response protein</fullName>
    </submittedName>
</protein>
<name>A0A365H9K3_9ACTN</name>
<dbReference type="AlphaFoldDB" id="A0A365H9K3"/>
<sequence length="172" mass="17614">MRCLGRRGVGGSVMQRGRPEGDPAGGGRTSVVDSVVAKIASLAAREVGGVHGLGPGSARLGAGGERLPRVTLSGPATGPGERRAAIDLDLVVDYGVSIPDLAAAVRRNVAAEVEQMCGLEVVEVNVVVDDVYLPDDTALTPMREPGTAGPPGATPAEGRAGWPRTRSFRWPG</sequence>
<organism evidence="3 4">
    <name type="scientific">Actinomadura craniellae</name>
    <dbReference type="NCBI Taxonomy" id="2231787"/>
    <lineage>
        <taxon>Bacteria</taxon>
        <taxon>Bacillati</taxon>
        <taxon>Actinomycetota</taxon>
        <taxon>Actinomycetes</taxon>
        <taxon>Streptosporangiales</taxon>
        <taxon>Thermomonosporaceae</taxon>
        <taxon>Actinomadura</taxon>
    </lineage>
</organism>
<evidence type="ECO:0000313" key="3">
    <source>
        <dbReference type="EMBL" id="RAY15820.1"/>
    </source>
</evidence>
<feature type="compositionally biased region" description="Low complexity" evidence="2">
    <location>
        <begin position="143"/>
        <end position="161"/>
    </location>
</feature>
<dbReference type="PANTHER" id="PTHR34297:SF3">
    <property type="entry name" value="ALKALINE SHOCK PROTEIN 23"/>
    <property type="match status" value="1"/>
</dbReference>
<feature type="region of interest" description="Disordered" evidence="2">
    <location>
        <begin position="138"/>
        <end position="172"/>
    </location>
</feature>
<evidence type="ECO:0000256" key="1">
    <source>
        <dbReference type="ARBA" id="ARBA00005721"/>
    </source>
</evidence>
<dbReference type="Proteomes" id="UP000251891">
    <property type="component" value="Unassembled WGS sequence"/>
</dbReference>
<dbReference type="EMBL" id="QLYX01000003">
    <property type="protein sequence ID" value="RAY15820.1"/>
    <property type="molecule type" value="Genomic_DNA"/>
</dbReference>